<protein>
    <submittedName>
        <fullName evidence="1">Uncharacterized protein</fullName>
    </submittedName>
</protein>
<sequence length="49" mass="5466">MEKKSNLVGAKITDSQLKYLDDLITEKGLKTRSAALQHLLTQAIILNLK</sequence>
<dbReference type="Proteomes" id="UP000045840">
    <property type="component" value="Unassembled WGS sequence"/>
</dbReference>
<evidence type="ECO:0000313" key="1">
    <source>
        <dbReference type="EMBL" id="CNH81397.1"/>
    </source>
</evidence>
<dbReference type="AlphaFoldDB" id="A0A0T9PTL3"/>
<proteinExistence type="predicted"/>
<accession>A0A0T9PTL3</accession>
<dbReference type="EMBL" id="CQAZ01000017">
    <property type="protein sequence ID" value="CNH81397.1"/>
    <property type="molecule type" value="Genomic_DNA"/>
</dbReference>
<name>A0A0T9PTL3_9GAMM</name>
<evidence type="ECO:0000313" key="2">
    <source>
        <dbReference type="Proteomes" id="UP000045840"/>
    </source>
</evidence>
<organism evidence="1 2">
    <name type="scientific">Yersinia pekkanenii</name>
    <dbReference type="NCBI Taxonomy" id="1288385"/>
    <lineage>
        <taxon>Bacteria</taxon>
        <taxon>Pseudomonadati</taxon>
        <taxon>Pseudomonadota</taxon>
        <taxon>Gammaproteobacteria</taxon>
        <taxon>Enterobacterales</taxon>
        <taxon>Yersiniaceae</taxon>
        <taxon>Yersinia</taxon>
    </lineage>
</organism>
<dbReference type="RefSeq" id="WP_156168572.1">
    <property type="nucleotide sequence ID" value="NZ_CQAZ01000017.1"/>
</dbReference>
<gene>
    <name evidence="1" type="ORF">ERS008529_02193</name>
</gene>
<reference evidence="2" key="1">
    <citation type="submission" date="2015-03" db="EMBL/GenBank/DDBJ databases">
        <authorList>
            <consortium name="Pathogen Informatics"/>
        </authorList>
    </citation>
    <scope>NUCLEOTIDE SEQUENCE [LARGE SCALE GENOMIC DNA]</scope>
    <source>
        <strain evidence="2">A125KOH2</strain>
    </source>
</reference>